<accession>A0A1I8BW06</accession>
<dbReference type="WBParaSite" id="MhA1_Contig621.frz3.gene15">
    <property type="protein sequence ID" value="MhA1_Contig621.frz3.gene15"/>
    <property type="gene ID" value="MhA1_Contig621.frz3.gene15"/>
</dbReference>
<keyword evidence="1" id="KW-0175">Coiled coil</keyword>
<proteinExistence type="predicted"/>
<evidence type="ECO:0000256" key="1">
    <source>
        <dbReference type="SAM" id="Coils"/>
    </source>
</evidence>
<keyword evidence="2" id="KW-1185">Reference proteome</keyword>
<evidence type="ECO:0000313" key="2">
    <source>
        <dbReference type="Proteomes" id="UP000095281"/>
    </source>
</evidence>
<organism evidence="2 3">
    <name type="scientific">Meloidogyne hapla</name>
    <name type="common">Root-knot nematode worm</name>
    <dbReference type="NCBI Taxonomy" id="6305"/>
    <lineage>
        <taxon>Eukaryota</taxon>
        <taxon>Metazoa</taxon>
        <taxon>Ecdysozoa</taxon>
        <taxon>Nematoda</taxon>
        <taxon>Chromadorea</taxon>
        <taxon>Rhabditida</taxon>
        <taxon>Tylenchina</taxon>
        <taxon>Tylenchomorpha</taxon>
        <taxon>Tylenchoidea</taxon>
        <taxon>Meloidogynidae</taxon>
        <taxon>Meloidogyninae</taxon>
        <taxon>Meloidogyne</taxon>
    </lineage>
</organism>
<reference evidence="3" key="1">
    <citation type="submission" date="2016-11" db="UniProtKB">
        <authorList>
            <consortium name="WormBaseParasite"/>
        </authorList>
    </citation>
    <scope>IDENTIFICATION</scope>
</reference>
<feature type="coiled-coil region" evidence="1">
    <location>
        <begin position="88"/>
        <end position="115"/>
    </location>
</feature>
<protein>
    <submittedName>
        <fullName evidence="3">Uncharacterized protein</fullName>
    </submittedName>
</protein>
<evidence type="ECO:0000313" key="3">
    <source>
        <dbReference type="WBParaSite" id="MhA1_Contig621.frz3.gene15"/>
    </source>
</evidence>
<dbReference type="AlphaFoldDB" id="A0A1I8BW06"/>
<dbReference type="Proteomes" id="UP000095281">
    <property type="component" value="Unplaced"/>
</dbReference>
<name>A0A1I8BW06_MELHA</name>
<sequence length="149" mass="16884">MSKQNQAIPLELLVEIIKNLIITPVELILQDVQKESLNNKTIIAILMQLAHFSKNLLVSSKIIYVVVGDDFYKKKISMSDLAAKDKIIKSQENTINAMNQKILQFEATINSLRADVRAHLNTITNMSTEINTLRIQNQVLQQTINNMGH</sequence>